<evidence type="ECO:0008006" key="3">
    <source>
        <dbReference type="Google" id="ProtNLM"/>
    </source>
</evidence>
<dbReference type="EMBL" id="JDSQ01000027">
    <property type="protein sequence ID" value="EWS77206.1"/>
    <property type="molecule type" value="Genomic_DNA"/>
</dbReference>
<dbReference type="KEGG" id="xtw:AB672_07760"/>
<organism evidence="1 2">
    <name type="scientific">Xylella taiwanensis</name>
    <dbReference type="NCBI Taxonomy" id="1444770"/>
    <lineage>
        <taxon>Bacteria</taxon>
        <taxon>Pseudomonadati</taxon>
        <taxon>Pseudomonadota</taxon>
        <taxon>Gammaproteobacteria</taxon>
        <taxon>Lysobacterales</taxon>
        <taxon>Lysobacteraceae</taxon>
        <taxon>Xylella</taxon>
    </lineage>
</organism>
<reference evidence="1 2" key="1">
    <citation type="journal article" date="2014" name="Genome Announc.">
        <title>Draft Genome Sequence of Xylella fastidiosa Pear Leaf Scorch Strain in Taiwan.</title>
        <authorList>
            <person name="Su C.C."/>
            <person name="Deng W.L."/>
            <person name="Jan F.J."/>
            <person name="Chang C.J."/>
            <person name="Huang H."/>
            <person name="Chen J."/>
        </authorList>
    </citation>
    <scope>NUCLEOTIDE SEQUENCE [LARGE SCALE GENOMIC DNA]</scope>
    <source>
        <strain evidence="1 2">PLS229</strain>
    </source>
</reference>
<sequence>MKTNIKHNQFITEQVIPIKTQASHAESFIASIQHACVDESQGLRKNGVIENFNNKWRNQYLNEYRFILLLQFFQIIAK</sequence>
<protein>
    <recommendedName>
        <fullName evidence="3">Transposase</fullName>
    </recommendedName>
</protein>
<name>Z9JHA4_9GAMM</name>
<dbReference type="AlphaFoldDB" id="Z9JHA4"/>
<dbReference type="PATRIC" id="fig|1444770.3.peg.2852"/>
<evidence type="ECO:0000313" key="1">
    <source>
        <dbReference type="EMBL" id="EWS77206.1"/>
    </source>
</evidence>
<evidence type="ECO:0000313" key="2">
    <source>
        <dbReference type="Proteomes" id="UP000020406"/>
    </source>
</evidence>
<gene>
    <name evidence="1" type="ORF">AF72_12105</name>
</gene>
<accession>Z9JHA4</accession>
<comment type="caution">
    <text evidence="1">The sequence shown here is derived from an EMBL/GenBank/DDBJ whole genome shotgun (WGS) entry which is preliminary data.</text>
</comment>
<proteinExistence type="predicted"/>
<dbReference type="Proteomes" id="UP000020406">
    <property type="component" value="Unassembled WGS sequence"/>
</dbReference>